<evidence type="ECO:0000313" key="2">
    <source>
        <dbReference type="EMBL" id="SMF05265.1"/>
    </source>
</evidence>
<protein>
    <recommendedName>
        <fullName evidence="1">DUF2087 domain-containing protein</fullName>
    </recommendedName>
</protein>
<organism evidence="2 3">
    <name type="scientific">Desulfovibrio gilichinskyi</name>
    <dbReference type="NCBI Taxonomy" id="1519643"/>
    <lineage>
        <taxon>Bacteria</taxon>
        <taxon>Pseudomonadati</taxon>
        <taxon>Thermodesulfobacteriota</taxon>
        <taxon>Desulfovibrionia</taxon>
        <taxon>Desulfovibrionales</taxon>
        <taxon>Desulfovibrionaceae</taxon>
        <taxon>Desulfovibrio</taxon>
    </lineage>
</organism>
<dbReference type="InterPro" id="IPR018656">
    <property type="entry name" value="DUF2087"/>
</dbReference>
<evidence type="ECO:0000313" key="3">
    <source>
        <dbReference type="Proteomes" id="UP000192906"/>
    </source>
</evidence>
<proteinExistence type="predicted"/>
<dbReference type="AlphaFoldDB" id="A0A1X7CZ57"/>
<dbReference type="STRING" id="1519643.SAMN06295933_1421"/>
<feature type="domain" description="DUF2087" evidence="1">
    <location>
        <begin position="89"/>
        <end position="159"/>
    </location>
</feature>
<sequence>MSKTVLPFVVEDISAFARSLRRQLDGVETIPTHVEMLNLLVKAGGFRNFQHFRAQHESFKILETPKSPAPELNLKLVKRLTRFFDEDGQLIRWPKKFSERMICLWIMWSRIPAKESFSEKEISDLLDKEHLFGDYALLRRELVDRGMMVRNAEGSQYKRLEVKPPLEALELLRYLHR</sequence>
<evidence type="ECO:0000259" key="1">
    <source>
        <dbReference type="Pfam" id="PF09860"/>
    </source>
</evidence>
<reference evidence="3" key="1">
    <citation type="submission" date="2017-04" db="EMBL/GenBank/DDBJ databases">
        <authorList>
            <person name="Varghese N."/>
            <person name="Submissions S."/>
        </authorList>
    </citation>
    <scope>NUCLEOTIDE SEQUENCE [LARGE SCALE GENOMIC DNA]</scope>
    <source>
        <strain evidence="3">K3S</strain>
    </source>
</reference>
<gene>
    <name evidence="2" type="ORF">SAMN06295933_1421</name>
</gene>
<keyword evidence="3" id="KW-1185">Reference proteome</keyword>
<name>A0A1X7CZ57_9BACT</name>
<dbReference type="Proteomes" id="UP000192906">
    <property type="component" value="Unassembled WGS sequence"/>
</dbReference>
<accession>A0A1X7CZ57</accession>
<dbReference type="Pfam" id="PF09860">
    <property type="entry name" value="DUF2087"/>
    <property type="match status" value="1"/>
</dbReference>
<dbReference type="RefSeq" id="WP_085100379.1">
    <property type="nucleotide sequence ID" value="NZ_FWZU01000002.1"/>
</dbReference>
<dbReference type="OrthoDB" id="6867569at2"/>
<dbReference type="EMBL" id="FWZU01000002">
    <property type="protein sequence ID" value="SMF05265.1"/>
    <property type="molecule type" value="Genomic_DNA"/>
</dbReference>